<dbReference type="GO" id="GO:0005576">
    <property type="term" value="C:extracellular region"/>
    <property type="evidence" value="ECO:0007669"/>
    <property type="project" value="InterPro"/>
</dbReference>
<protein>
    <submittedName>
        <fullName evidence="3">Uncharacterized protein</fullName>
    </submittedName>
</protein>
<reference evidence="3" key="2">
    <citation type="submission" date="2025-08" db="UniProtKB">
        <authorList>
            <consortium name="Ensembl"/>
        </authorList>
    </citation>
    <scope>IDENTIFICATION</scope>
</reference>
<name>A0A673AUI8_9TELE</name>
<dbReference type="GO" id="GO:0007160">
    <property type="term" value="P:cell-matrix adhesion"/>
    <property type="evidence" value="ECO:0007669"/>
    <property type="project" value="InterPro"/>
</dbReference>
<accession>A0A673AUI8</accession>
<reference evidence="3" key="1">
    <citation type="submission" date="2019-06" db="EMBL/GenBank/DDBJ databases">
        <authorList>
            <consortium name="Wellcome Sanger Institute Data Sharing"/>
        </authorList>
    </citation>
    <scope>NUCLEOTIDE SEQUENCE [LARGE SCALE GENOMIC DNA]</scope>
</reference>
<feature type="signal peptide" evidence="2">
    <location>
        <begin position="1"/>
        <end position="19"/>
    </location>
</feature>
<dbReference type="InParanoid" id="A0A673AUI8"/>
<evidence type="ECO:0000256" key="1">
    <source>
        <dbReference type="ARBA" id="ARBA00010771"/>
    </source>
</evidence>
<dbReference type="SMART" id="SM00026">
    <property type="entry name" value="EPEND"/>
    <property type="match status" value="1"/>
</dbReference>
<organism evidence="3 4">
    <name type="scientific">Sphaeramia orbicularis</name>
    <name type="common">orbiculate cardinalfish</name>
    <dbReference type="NCBI Taxonomy" id="375764"/>
    <lineage>
        <taxon>Eukaryota</taxon>
        <taxon>Metazoa</taxon>
        <taxon>Chordata</taxon>
        <taxon>Craniata</taxon>
        <taxon>Vertebrata</taxon>
        <taxon>Euteleostomi</taxon>
        <taxon>Actinopterygii</taxon>
        <taxon>Neopterygii</taxon>
        <taxon>Teleostei</taxon>
        <taxon>Neoteleostei</taxon>
        <taxon>Acanthomorphata</taxon>
        <taxon>Gobiaria</taxon>
        <taxon>Kurtiformes</taxon>
        <taxon>Apogonoidei</taxon>
        <taxon>Apogonidae</taxon>
        <taxon>Apogoninae</taxon>
        <taxon>Sphaeramia</taxon>
    </lineage>
</organism>
<dbReference type="Ensembl" id="ENSSORT00005034168.1">
    <property type="protein sequence ID" value="ENSSORP00005033261.1"/>
    <property type="gene ID" value="ENSSORG00005015762.1"/>
</dbReference>
<dbReference type="Proteomes" id="UP000472271">
    <property type="component" value="Chromosome 14"/>
</dbReference>
<sequence length="151" mass="16871">NVWSCSLFIFMCLAATRQCRPSPALSYVSIVFSSMSLKGEIKAYGAITYDSTANKLLGSDQMKGIFYEIDSKNQSCVKKSLQSTAHPLDIPDDNTYYTVVLSAAQDTCCNESICNPVIFYHSLMEVEHEITDPDLLVVPSFCENHFLNEFV</sequence>
<dbReference type="GO" id="GO:0005509">
    <property type="term" value="F:calcium ion binding"/>
    <property type="evidence" value="ECO:0007669"/>
    <property type="project" value="InterPro"/>
</dbReference>
<dbReference type="AlphaFoldDB" id="A0A673AUI8"/>
<evidence type="ECO:0000256" key="2">
    <source>
        <dbReference type="SAM" id="SignalP"/>
    </source>
</evidence>
<evidence type="ECO:0000313" key="3">
    <source>
        <dbReference type="Ensembl" id="ENSSORP00005033261.1"/>
    </source>
</evidence>
<proteinExistence type="inferred from homology"/>
<keyword evidence="4" id="KW-1185">Reference proteome</keyword>
<reference evidence="3" key="3">
    <citation type="submission" date="2025-09" db="UniProtKB">
        <authorList>
            <consortium name="Ensembl"/>
        </authorList>
    </citation>
    <scope>IDENTIFICATION</scope>
</reference>
<dbReference type="InterPro" id="IPR001299">
    <property type="entry name" value="Ependymin"/>
</dbReference>
<evidence type="ECO:0000313" key="4">
    <source>
        <dbReference type="Proteomes" id="UP000472271"/>
    </source>
</evidence>
<comment type="similarity">
    <text evidence="1">Belongs to the ependymin family.</text>
</comment>
<keyword evidence="2" id="KW-0732">Signal</keyword>
<feature type="chain" id="PRO_5025408396" evidence="2">
    <location>
        <begin position="20"/>
        <end position="151"/>
    </location>
</feature>